<dbReference type="AlphaFoldDB" id="A0A1B2E8F6"/>
<dbReference type="GO" id="GO:0006355">
    <property type="term" value="P:regulation of DNA-templated transcription"/>
    <property type="evidence" value="ECO:0007669"/>
    <property type="project" value="InterPro"/>
</dbReference>
<dbReference type="RefSeq" id="WP_099480131.1">
    <property type="nucleotide sequence ID" value="NZ_CP016809.1"/>
</dbReference>
<dbReference type="KEGG" id="pib:BBD41_28355"/>
<dbReference type="Pfam" id="PF00874">
    <property type="entry name" value="PRD"/>
    <property type="match status" value="1"/>
</dbReference>
<reference evidence="2" key="1">
    <citation type="submission" date="2016-08" db="EMBL/GenBank/DDBJ databases">
        <title>Complete Genome Seqeunce of Paenibacillus sp. nov. IHBB 9852 from high altitute lake of Indian trans-Himalayas.</title>
        <authorList>
            <person name="Kiran S."/>
            <person name="Swarnkar M.K."/>
            <person name="Rana A."/>
            <person name="Tewari R."/>
            <person name="Gulati A."/>
        </authorList>
    </citation>
    <scope>NUCLEOTIDE SEQUENCE [LARGE SCALE GENOMIC DNA]</scope>
    <source>
        <strain evidence="2">IHBB 9852</strain>
    </source>
</reference>
<dbReference type="Gene3D" id="1.10.1790.10">
    <property type="entry name" value="PRD domain"/>
    <property type="match status" value="1"/>
</dbReference>
<accession>A0A1B2E8F6</accession>
<sequence>MSALRERLDILFSTNTITPGAMKLCEATIENFVQPDNEKRYKKLVTHLGMAVTRIERDEELNAPPEEIMQEIRCSQHFPQAVENVKWIESQMDVELPDEERQYLIMHFVNASEM</sequence>
<protein>
    <submittedName>
        <fullName evidence="2">Transcriptional antiterminator</fullName>
    </submittedName>
</protein>
<dbReference type="PROSITE" id="PS51372">
    <property type="entry name" value="PRD_2"/>
    <property type="match status" value="1"/>
</dbReference>
<feature type="domain" description="PRD" evidence="1">
    <location>
        <begin position="12"/>
        <end position="114"/>
    </location>
</feature>
<proteinExistence type="predicted"/>
<organism evidence="2">
    <name type="scientific">Paenibacillus ihbetae</name>
    <dbReference type="NCBI Taxonomy" id="1870820"/>
    <lineage>
        <taxon>Bacteria</taxon>
        <taxon>Bacillati</taxon>
        <taxon>Bacillota</taxon>
        <taxon>Bacilli</taxon>
        <taxon>Bacillales</taxon>
        <taxon>Paenibacillaceae</taxon>
        <taxon>Paenibacillus</taxon>
    </lineage>
</organism>
<name>A0A1B2E8F6_9BACL</name>
<gene>
    <name evidence="2" type="ORF">BBD41_28355</name>
</gene>
<dbReference type="SUPFAM" id="SSF63520">
    <property type="entry name" value="PTS-regulatory domain, PRD"/>
    <property type="match status" value="1"/>
</dbReference>
<dbReference type="InterPro" id="IPR036634">
    <property type="entry name" value="PRD_sf"/>
</dbReference>
<dbReference type="EMBL" id="CP016809">
    <property type="protein sequence ID" value="ANY76172.1"/>
    <property type="molecule type" value="Genomic_DNA"/>
</dbReference>
<evidence type="ECO:0000313" key="2">
    <source>
        <dbReference type="EMBL" id="ANY76172.1"/>
    </source>
</evidence>
<dbReference type="InterPro" id="IPR011608">
    <property type="entry name" value="PRD"/>
</dbReference>
<evidence type="ECO:0000259" key="1">
    <source>
        <dbReference type="PROSITE" id="PS51372"/>
    </source>
</evidence>